<reference evidence="4" key="1">
    <citation type="journal article" date="2019" name="Int. J. Syst. Evol. Microbiol.">
        <title>The Global Catalogue of Microorganisms (GCM) 10K type strain sequencing project: providing services to taxonomists for standard genome sequencing and annotation.</title>
        <authorList>
            <consortium name="The Broad Institute Genomics Platform"/>
            <consortium name="The Broad Institute Genome Sequencing Center for Infectious Disease"/>
            <person name="Wu L."/>
            <person name="Ma J."/>
        </authorList>
    </citation>
    <scope>NUCLEOTIDE SEQUENCE [LARGE SCALE GENOMIC DNA]</scope>
    <source>
        <strain evidence="4">JCM 16021</strain>
    </source>
</reference>
<dbReference type="EMBL" id="BAAAQQ010000002">
    <property type="protein sequence ID" value="GAA2116200.1"/>
    <property type="molecule type" value="Genomic_DNA"/>
</dbReference>
<gene>
    <name evidence="3" type="ORF">GCM10009843_06250</name>
</gene>
<dbReference type="SUPFAM" id="SSF51261">
    <property type="entry name" value="Duplicated hybrid motif"/>
    <property type="match status" value="1"/>
</dbReference>
<dbReference type="PANTHER" id="PTHR21666:SF289">
    <property type="entry name" value="L-ALA--D-GLU ENDOPEPTIDASE"/>
    <property type="match status" value="1"/>
</dbReference>
<keyword evidence="1" id="KW-0732">Signal</keyword>
<feature type="domain" description="M23ase beta-sheet core" evidence="2">
    <location>
        <begin position="48"/>
        <end position="141"/>
    </location>
</feature>
<evidence type="ECO:0000313" key="3">
    <source>
        <dbReference type="EMBL" id="GAA2116200.1"/>
    </source>
</evidence>
<dbReference type="Pfam" id="PF01551">
    <property type="entry name" value="Peptidase_M23"/>
    <property type="match status" value="1"/>
</dbReference>
<accession>A0ABP5JCR0</accession>
<evidence type="ECO:0000256" key="1">
    <source>
        <dbReference type="ARBA" id="ARBA00022729"/>
    </source>
</evidence>
<dbReference type="InterPro" id="IPR016047">
    <property type="entry name" value="M23ase_b-sheet_dom"/>
</dbReference>
<keyword evidence="4" id="KW-1185">Reference proteome</keyword>
<sequence length="209" mass="21144">MVATSLAWSAAGAVGAPSPSPDEGVWPLDPVPEVVSGFDPPGQPWDAGHRGVDLAGTVGQSVRAALAGTVQFAGRIAGRGVVVVAHGATRTTYEPVAALVARGSRIAGGEQLGTLELAGGHCLPRACLHWGLLQGEAYLDPLTLVGGGPVRLLPLWSDAPLPSQPPAPGLRPLPTEIPLRAAALATLPGARPWAVVLLAAVQARGCACR</sequence>
<dbReference type="InterPro" id="IPR011055">
    <property type="entry name" value="Dup_hybrid_motif"/>
</dbReference>
<name>A0ABP5JCR0_9ACTN</name>
<dbReference type="Gene3D" id="2.70.70.10">
    <property type="entry name" value="Glucose Permease (Domain IIA)"/>
    <property type="match status" value="1"/>
</dbReference>
<evidence type="ECO:0000313" key="4">
    <source>
        <dbReference type="Proteomes" id="UP001500575"/>
    </source>
</evidence>
<dbReference type="CDD" id="cd12797">
    <property type="entry name" value="M23_peptidase"/>
    <property type="match status" value="1"/>
</dbReference>
<protein>
    <submittedName>
        <fullName evidence="3">M23 family metallopeptidase</fullName>
    </submittedName>
</protein>
<comment type="caution">
    <text evidence="3">The sequence shown here is derived from an EMBL/GenBank/DDBJ whole genome shotgun (WGS) entry which is preliminary data.</text>
</comment>
<proteinExistence type="predicted"/>
<dbReference type="PANTHER" id="PTHR21666">
    <property type="entry name" value="PEPTIDASE-RELATED"/>
    <property type="match status" value="1"/>
</dbReference>
<dbReference type="Proteomes" id="UP001500575">
    <property type="component" value="Unassembled WGS sequence"/>
</dbReference>
<organism evidence="3 4">
    <name type="scientific">Nocardioides bigeumensis</name>
    <dbReference type="NCBI Taxonomy" id="433657"/>
    <lineage>
        <taxon>Bacteria</taxon>
        <taxon>Bacillati</taxon>
        <taxon>Actinomycetota</taxon>
        <taxon>Actinomycetes</taxon>
        <taxon>Propionibacteriales</taxon>
        <taxon>Nocardioidaceae</taxon>
        <taxon>Nocardioides</taxon>
    </lineage>
</organism>
<evidence type="ECO:0000259" key="2">
    <source>
        <dbReference type="Pfam" id="PF01551"/>
    </source>
</evidence>
<dbReference type="InterPro" id="IPR050570">
    <property type="entry name" value="Cell_wall_metabolism_enzyme"/>
</dbReference>